<protein>
    <submittedName>
        <fullName evidence="1">Uncharacterized protein</fullName>
    </submittedName>
</protein>
<name>A0A8D9ELP5_9HEMI</name>
<accession>A0A8D9ELP5</accession>
<proteinExistence type="predicted"/>
<dbReference type="EMBL" id="HBUF01546623">
    <property type="protein sequence ID" value="CAG6757238.1"/>
    <property type="molecule type" value="Transcribed_RNA"/>
</dbReference>
<dbReference type="AlphaFoldDB" id="A0A8D9ELP5"/>
<dbReference type="EMBL" id="HBUF01546621">
    <property type="protein sequence ID" value="CAG6757232.1"/>
    <property type="molecule type" value="Transcribed_RNA"/>
</dbReference>
<organism evidence="1">
    <name type="scientific">Cacopsylla melanoneura</name>
    <dbReference type="NCBI Taxonomy" id="428564"/>
    <lineage>
        <taxon>Eukaryota</taxon>
        <taxon>Metazoa</taxon>
        <taxon>Ecdysozoa</taxon>
        <taxon>Arthropoda</taxon>
        <taxon>Hexapoda</taxon>
        <taxon>Insecta</taxon>
        <taxon>Pterygota</taxon>
        <taxon>Neoptera</taxon>
        <taxon>Paraneoptera</taxon>
        <taxon>Hemiptera</taxon>
        <taxon>Sternorrhyncha</taxon>
        <taxon>Psylloidea</taxon>
        <taxon>Psyllidae</taxon>
        <taxon>Psyllinae</taxon>
        <taxon>Cacopsylla</taxon>
    </lineage>
</organism>
<reference evidence="1" key="1">
    <citation type="submission" date="2021-05" db="EMBL/GenBank/DDBJ databases">
        <authorList>
            <person name="Alioto T."/>
            <person name="Alioto T."/>
            <person name="Gomez Garrido J."/>
        </authorList>
    </citation>
    <scope>NUCLEOTIDE SEQUENCE</scope>
</reference>
<sequence>MFIFCNKLFSTHFIQYVKVAKTLKCEVFFLFIKISLSRIIVVDTEFNYTLLYSQVVYFVFEFFVRPIFNGLDHDVIGHISSLVSLRELVSLGEWGGGGFFFSKKK</sequence>
<dbReference type="EMBL" id="HBUF01546622">
    <property type="protein sequence ID" value="CAG6757235.1"/>
    <property type="molecule type" value="Transcribed_RNA"/>
</dbReference>
<evidence type="ECO:0000313" key="1">
    <source>
        <dbReference type="EMBL" id="CAG6757229.1"/>
    </source>
</evidence>
<dbReference type="EMBL" id="HBUF01546620">
    <property type="protein sequence ID" value="CAG6757229.1"/>
    <property type="molecule type" value="Transcribed_RNA"/>
</dbReference>